<dbReference type="STRING" id="395961.Cyan7425_4454"/>
<name>B8HK14_CYAP4</name>
<reference evidence="1" key="1">
    <citation type="submission" date="2009-01" db="EMBL/GenBank/DDBJ databases">
        <title>Complete sequence of chromosome Cyanothece sp. PCC 7425.</title>
        <authorList>
            <consortium name="US DOE Joint Genome Institute"/>
            <person name="Lucas S."/>
            <person name="Copeland A."/>
            <person name="Lapidus A."/>
            <person name="Glavina del Rio T."/>
            <person name="Dalin E."/>
            <person name="Tice H."/>
            <person name="Bruce D."/>
            <person name="Goodwin L."/>
            <person name="Pitluck S."/>
            <person name="Sims D."/>
            <person name="Meineke L."/>
            <person name="Brettin T."/>
            <person name="Detter J.C."/>
            <person name="Han C."/>
            <person name="Larimer F."/>
            <person name="Land M."/>
            <person name="Hauser L."/>
            <person name="Kyrpides N."/>
            <person name="Ovchinnikova G."/>
            <person name="Liberton M."/>
            <person name="Stoeckel J."/>
            <person name="Banerjee A."/>
            <person name="Singh A."/>
            <person name="Page L."/>
            <person name="Sato H."/>
            <person name="Zhao L."/>
            <person name="Sherman L."/>
            <person name="Pakrasi H."/>
            <person name="Richardson P."/>
        </authorList>
    </citation>
    <scope>NUCLEOTIDE SEQUENCE</scope>
    <source>
        <strain evidence="1">PCC 7425</strain>
    </source>
</reference>
<sequence>MVRRITIRLVPKDAQDSPDILAQVARAFPEADEVEIDMTALSFDDSTLQSEVVGVAVDALEQQERRIQSGDTTIEPLEEALDKNKNWYETLLNEGIKATIQAVVREIVQNLMERGIHF</sequence>
<evidence type="ECO:0000313" key="1">
    <source>
        <dbReference type="EMBL" id="ACL46764.1"/>
    </source>
</evidence>
<gene>
    <name evidence="1" type="ordered locus">Cyan7425_4454</name>
</gene>
<proteinExistence type="predicted"/>
<dbReference type="HOGENOM" id="CLU_2069193_0_0_3"/>
<accession>B8HK14</accession>
<dbReference type="KEGG" id="cyn:Cyan7425_4454"/>
<protein>
    <submittedName>
        <fullName evidence="1">Uncharacterized protein</fullName>
    </submittedName>
</protein>
<organism evidence="1">
    <name type="scientific">Cyanothece sp. (strain PCC 7425 / ATCC 29141)</name>
    <dbReference type="NCBI Taxonomy" id="395961"/>
    <lineage>
        <taxon>Bacteria</taxon>
        <taxon>Bacillati</taxon>
        <taxon>Cyanobacteriota</taxon>
        <taxon>Cyanophyceae</taxon>
        <taxon>Gomontiellales</taxon>
        <taxon>Cyanothecaceae</taxon>
        <taxon>Cyanothece</taxon>
    </lineage>
</organism>
<dbReference type="AlphaFoldDB" id="B8HK14"/>
<dbReference type="EMBL" id="CP001344">
    <property type="protein sequence ID" value="ACL46764.1"/>
    <property type="molecule type" value="Genomic_DNA"/>
</dbReference>